<evidence type="ECO:0000256" key="2">
    <source>
        <dbReference type="ARBA" id="ARBA00022771"/>
    </source>
</evidence>
<dbReference type="PANTHER" id="PTHR33248">
    <property type="entry name" value="ZINC ION-BINDING PROTEIN"/>
    <property type="match status" value="1"/>
</dbReference>
<sequence length="126" mass="14298">MASRSSNSRASCCSHPTSERNTLLCEHGIKPVLRVSRTKENPGRRFWGCANYQVKEGCNFFVWAGSVYEEEDAEKVKLRKKVWSLKLKVKEAEMKIKAAVVGIIECLLLLLLWLHNSASSRNMLCP</sequence>
<keyword evidence="2 4" id="KW-0863">Zinc-finger</keyword>
<evidence type="ECO:0000313" key="8">
    <source>
        <dbReference type="Proteomes" id="UP001341840"/>
    </source>
</evidence>
<evidence type="ECO:0000259" key="6">
    <source>
        <dbReference type="PROSITE" id="PS51999"/>
    </source>
</evidence>
<evidence type="ECO:0000256" key="5">
    <source>
        <dbReference type="SAM" id="Phobius"/>
    </source>
</evidence>
<evidence type="ECO:0000256" key="1">
    <source>
        <dbReference type="ARBA" id="ARBA00022723"/>
    </source>
</evidence>
<dbReference type="InterPro" id="IPR010666">
    <property type="entry name" value="Znf_GRF"/>
</dbReference>
<protein>
    <recommendedName>
        <fullName evidence="6">GRF-type domain-containing protein</fullName>
    </recommendedName>
</protein>
<evidence type="ECO:0000256" key="4">
    <source>
        <dbReference type="PROSITE-ProRule" id="PRU01343"/>
    </source>
</evidence>
<feature type="domain" description="GRF-type" evidence="6">
    <location>
        <begin position="25"/>
        <end position="67"/>
    </location>
</feature>
<keyword evidence="5" id="KW-1133">Transmembrane helix</keyword>
<dbReference type="PROSITE" id="PS51999">
    <property type="entry name" value="ZF_GRF"/>
    <property type="match status" value="1"/>
</dbReference>
<keyword evidence="5" id="KW-0812">Transmembrane</keyword>
<feature type="transmembrane region" description="Helical" evidence="5">
    <location>
        <begin position="96"/>
        <end position="114"/>
    </location>
</feature>
<reference evidence="7 8" key="1">
    <citation type="journal article" date="2023" name="Plants (Basel)">
        <title>Bridging the Gap: Combining Genomics and Transcriptomics Approaches to Understand Stylosanthes scabra, an Orphan Legume from the Brazilian Caatinga.</title>
        <authorList>
            <person name="Ferreira-Neto J.R.C."/>
            <person name="da Silva M.D."/>
            <person name="Binneck E."/>
            <person name="de Melo N.F."/>
            <person name="da Silva R.H."/>
            <person name="de Melo A.L.T.M."/>
            <person name="Pandolfi V."/>
            <person name="Bustamante F.O."/>
            <person name="Brasileiro-Vidal A.C."/>
            <person name="Benko-Iseppon A.M."/>
        </authorList>
    </citation>
    <scope>NUCLEOTIDE SEQUENCE [LARGE SCALE GENOMIC DNA]</scope>
    <source>
        <tissue evidence="7">Leaves</tissue>
    </source>
</reference>
<dbReference type="EMBL" id="JASCZI010242727">
    <property type="protein sequence ID" value="MED6211915.1"/>
    <property type="molecule type" value="Genomic_DNA"/>
</dbReference>
<proteinExistence type="predicted"/>
<keyword evidence="5" id="KW-0472">Membrane</keyword>
<evidence type="ECO:0000313" key="7">
    <source>
        <dbReference type="EMBL" id="MED6211915.1"/>
    </source>
</evidence>
<name>A0ABU6YND4_9FABA</name>
<keyword evidence="3" id="KW-0862">Zinc</keyword>
<dbReference type="Proteomes" id="UP001341840">
    <property type="component" value="Unassembled WGS sequence"/>
</dbReference>
<gene>
    <name evidence="7" type="ORF">PIB30_078157</name>
</gene>
<accession>A0ABU6YND4</accession>
<evidence type="ECO:0000256" key="3">
    <source>
        <dbReference type="ARBA" id="ARBA00022833"/>
    </source>
</evidence>
<organism evidence="7 8">
    <name type="scientific">Stylosanthes scabra</name>
    <dbReference type="NCBI Taxonomy" id="79078"/>
    <lineage>
        <taxon>Eukaryota</taxon>
        <taxon>Viridiplantae</taxon>
        <taxon>Streptophyta</taxon>
        <taxon>Embryophyta</taxon>
        <taxon>Tracheophyta</taxon>
        <taxon>Spermatophyta</taxon>
        <taxon>Magnoliopsida</taxon>
        <taxon>eudicotyledons</taxon>
        <taxon>Gunneridae</taxon>
        <taxon>Pentapetalae</taxon>
        <taxon>rosids</taxon>
        <taxon>fabids</taxon>
        <taxon>Fabales</taxon>
        <taxon>Fabaceae</taxon>
        <taxon>Papilionoideae</taxon>
        <taxon>50 kb inversion clade</taxon>
        <taxon>dalbergioids sensu lato</taxon>
        <taxon>Dalbergieae</taxon>
        <taxon>Pterocarpus clade</taxon>
        <taxon>Stylosanthes</taxon>
    </lineage>
</organism>
<keyword evidence="8" id="KW-1185">Reference proteome</keyword>
<comment type="caution">
    <text evidence="7">The sequence shown here is derived from an EMBL/GenBank/DDBJ whole genome shotgun (WGS) entry which is preliminary data.</text>
</comment>
<keyword evidence="1" id="KW-0479">Metal-binding</keyword>
<dbReference type="Pfam" id="PF06839">
    <property type="entry name" value="Zn_ribbon_GRF"/>
    <property type="match status" value="1"/>
</dbReference>